<dbReference type="GeneID" id="117650654"/>
<feature type="region of interest" description="Disordered" evidence="5">
    <location>
        <begin position="349"/>
        <end position="369"/>
    </location>
</feature>
<keyword evidence="6" id="KW-1185">Reference proteome</keyword>
<dbReference type="Gene3D" id="3.40.50.790">
    <property type="match status" value="1"/>
</dbReference>
<dbReference type="SUPFAM" id="SSF56808">
    <property type="entry name" value="Ribosomal protein L1"/>
    <property type="match status" value="1"/>
</dbReference>
<evidence type="ECO:0000256" key="1">
    <source>
        <dbReference type="ARBA" id="ARBA00010531"/>
    </source>
</evidence>
<organism evidence="7">
    <name type="scientific">Thrips palmi</name>
    <name type="common">Melon thrips</name>
    <dbReference type="NCBI Taxonomy" id="161013"/>
    <lineage>
        <taxon>Eukaryota</taxon>
        <taxon>Metazoa</taxon>
        <taxon>Ecdysozoa</taxon>
        <taxon>Arthropoda</taxon>
        <taxon>Hexapoda</taxon>
        <taxon>Insecta</taxon>
        <taxon>Pterygota</taxon>
        <taxon>Neoptera</taxon>
        <taxon>Paraneoptera</taxon>
        <taxon>Thysanoptera</taxon>
        <taxon>Terebrantia</taxon>
        <taxon>Thripoidea</taxon>
        <taxon>Thripidae</taxon>
        <taxon>Thrips</taxon>
    </lineage>
</organism>
<dbReference type="Pfam" id="PF00687">
    <property type="entry name" value="Ribosomal_L1"/>
    <property type="match status" value="1"/>
</dbReference>
<gene>
    <name evidence="7" type="primary">LOC117650654</name>
</gene>
<dbReference type="AlphaFoldDB" id="A0A6P8ZYA7"/>
<dbReference type="PANTHER" id="PTHR36427">
    <property type="entry name" value="54S RIBOSOMAL PROTEIN L1, MITOCHONDRIAL"/>
    <property type="match status" value="1"/>
</dbReference>
<dbReference type="InParanoid" id="A0A6P8ZYA7"/>
<name>A0A6P8ZYA7_THRPL</name>
<dbReference type="InterPro" id="IPR028364">
    <property type="entry name" value="Ribosomal_uL1/biogenesis"/>
</dbReference>
<accession>A0A6P8ZYA7</accession>
<dbReference type="RefSeq" id="XP_034250105.1">
    <property type="nucleotide sequence ID" value="XM_034394214.1"/>
</dbReference>
<dbReference type="Gene3D" id="3.30.190.20">
    <property type="match status" value="1"/>
</dbReference>
<evidence type="ECO:0000256" key="5">
    <source>
        <dbReference type="SAM" id="MobiDB-lite"/>
    </source>
</evidence>
<evidence type="ECO:0000313" key="7">
    <source>
        <dbReference type="RefSeq" id="XP_034250105.1"/>
    </source>
</evidence>
<dbReference type="Proteomes" id="UP000515158">
    <property type="component" value="Unplaced"/>
</dbReference>
<comment type="similarity">
    <text evidence="1">Belongs to the universal ribosomal protein uL1 family.</text>
</comment>
<keyword evidence="2 7" id="KW-0689">Ribosomal protein</keyword>
<reference evidence="7" key="1">
    <citation type="submission" date="2025-08" db="UniProtKB">
        <authorList>
            <consortium name="RefSeq"/>
        </authorList>
    </citation>
    <scope>IDENTIFICATION</scope>
    <source>
        <tissue evidence="7">Total insect</tissue>
    </source>
</reference>
<feature type="coiled-coil region" evidence="4">
    <location>
        <begin position="49"/>
        <end position="76"/>
    </location>
</feature>
<dbReference type="OrthoDB" id="1747252at2759"/>
<evidence type="ECO:0000256" key="3">
    <source>
        <dbReference type="ARBA" id="ARBA00023274"/>
    </source>
</evidence>
<dbReference type="CTD" id="65008"/>
<evidence type="ECO:0000313" key="6">
    <source>
        <dbReference type="Proteomes" id="UP000515158"/>
    </source>
</evidence>
<dbReference type="FunCoup" id="A0A6P8ZYA7">
    <property type="interactions" value="974"/>
</dbReference>
<protein>
    <submittedName>
        <fullName evidence="7">50S ribosomal protein L1</fullName>
    </submittedName>
</protein>
<keyword evidence="3" id="KW-0687">Ribonucleoprotein</keyword>
<sequence>MNKNLAWLLGRVPACVSITPRPVIQRTSTLLWSPPPALIQGATRNYAARAHTRAKKEKLKQKNKAAKKEKEAVSKDFKQQLLTRIQKVQVQSLFPKNESEKPVAVDNVYFSSSYKWPCMDVLTAIKNFKEVHHPTMFDNPKALVKAYFELDLSTKKKTQFMDRFAGVVEVPHVFETGKPIRTVCLFCKDKNLIEAALAAGANAAVGLEGIKMFQEGALDFEDYDIILAHPDILTELAPIRGLIIKKFPNIKRGTVGFDVVSLVNKFKRGVDYEMNPSILNPRQGLVQTPIGTVDMPASEIEKNFVAVLDAVSSHKLANMSNAFFTGGAITSEFSNERFKVSLDPYLTDSDEDIEKEEPAKGVKTAAVNA</sequence>
<evidence type="ECO:0000256" key="2">
    <source>
        <dbReference type="ARBA" id="ARBA00022980"/>
    </source>
</evidence>
<dbReference type="KEGG" id="tpal:117650654"/>
<keyword evidence="4" id="KW-0175">Coiled coil</keyword>
<dbReference type="InterPro" id="IPR016095">
    <property type="entry name" value="Ribosomal_uL1_3-a/b-sand"/>
</dbReference>
<dbReference type="GO" id="GO:0005840">
    <property type="term" value="C:ribosome"/>
    <property type="evidence" value="ECO:0007669"/>
    <property type="project" value="UniProtKB-KW"/>
</dbReference>
<evidence type="ECO:0000256" key="4">
    <source>
        <dbReference type="SAM" id="Coils"/>
    </source>
</evidence>
<dbReference type="PANTHER" id="PTHR36427:SF3">
    <property type="entry name" value="LARGE RIBOSOMAL SUBUNIT PROTEIN UL1M"/>
    <property type="match status" value="1"/>
</dbReference>
<dbReference type="GO" id="GO:1990904">
    <property type="term" value="C:ribonucleoprotein complex"/>
    <property type="evidence" value="ECO:0007669"/>
    <property type="project" value="UniProtKB-KW"/>
</dbReference>
<dbReference type="InterPro" id="IPR023674">
    <property type="entry name" value="Ribosomal_uL1-like"/>
</dbReference>
<proteinExistence type="inferred from homology"/>